<dbReference type="AlphaFoldDB" id="A0A1X2HBG3"/>
<dbReference type="InterPro" id="IPR028036">
    <property type="entry name" value="DMAC1-like_dom"/>
</dbReference>
<comment type="caution">
    <text evidence="3">The sequence shown here is derived from an EMBL/GenBank/DDBJ whole genome shotgun (WGS) entry which is preliminary data.</text>
</comment>
<feature type="domain" description="Distal membrane-arm assembly complex protein 1-like" evidence="2">
    <location>
        <begin position="14"/>
        <end position="60"/>
    </location>
</feature>
<keyword evidence="4" id="KW-1185">Reference proteome</keyword>
<sequence>MNQPKSSSKEEYEDCLPCRLTGAAAFSGLGIYAFREAFKLNKVASKQGTAVGLGVFGVVFLSAGLYRLAM</sequence>
<dbReference type="OrthoDB" id="6604875at2759"/>
<accession>A0A1X2HBG3</accession>
<dbReference type="STRING" id="13706.A0A1X2HBG3"/>
<protein>
    <recommendedName>
        <fullName evidence="2">Distal membrane-arm assembly complex protein 1-like domain-containing protein</fullName>
    </recommendedName>
</protein>
<reference evidence="3 4" key="1">
    <citation type="submission" date="2016-07" db="EMBL/GenBank/DDBJ databases">
        <title>Pervasive Adenine N6-methylation of Active Genes in Fungi.</title>
        <authorList>
            <consortium name="DOE Joint Genome Institute"/>
            <person name="Mondo S.J."/>
            <person name="Dannebaum R.O."/>
            <person name="Kuo R.C."/>
            <person name="Labutti K."/>
            <person name="Haridas S."/>
            <person name="Kuo A."/>
            <person name="Salamov A."/>
            <person name="Ahrendt S.R."/>
            <person name="Lipzen A."/>
            <person name="Sullivan W."/>
            <person name="Andreopoulos W.B."/>
            <person name="Clum A."/>
            <person name="Lindquist E."/>
            <person name="Daum C."/>
            <person name="Ramamoorthy G.K."/>
            <person name="Gryganskyi A."/>
            <person name="Culley D."/>
            <person name="Magnuson J.K."/>
            <person name="James T.Y."/>
            <person name="O'Malley M.A."/>
            <person name="Stajich J.E."/>
            <person name="Spatafora J.W."/>
            <person name="Visel A."/>
            <person name="Grigoriev I.V."/>
        </authorList>
    </citation>
    <scope>NUCLEOTIDE SEQUENCE [LARGE SCALE GENOMIC DNA]</scope>
    <source>
        <strain evidence="3 4">NRRL 2496</strain>
    </source>
</reference>
<dbReference type="OMA" id="CLPCKIT"/>
<gene>
    <name evidence="3" type="ORF">BCR43DRAFT_524285</name>
</gene>
<evidence type="ECO:0000313" key="3">
    <source>
        <dbReference type="EMBL" id="ORY96134.1"/>
    </source>
</evidence>
<dbReference type="Pfam" id="PF15055">
    <property type="entry name" value="DMAC1_Dmo2"/>
    <property type="match status" value="1"/>
</dbReference>
<evidence type="ECO:0000313" key="4">
    <source>
        <dbReference type="Proteomes" id="UP000242180"/>
    </source>
</evidence>
<name>A0A1X2HBG3_SYNRA</name>
<feature type="transmembrane region" description="Helical" evidence="1">
    <location>
        <begin position="50"/>
        <end position="69"/>
    </location>
</feature>
<keyword evidence="1" id="KW-0472">Membrane</keyword>
<evidence type="ECO:0000259" key="2">
    <source>
        <dbReference type="Pfam" id="PF15055"/>
    </source>
</evidence>
<proteinExistence type="predicted"/>
<organism evidence="3 4">
    <name type="scientific">Syncephalastrum racemosum</name>
    <name type="common">Filamentous fungus</name>
    <dbReference type="NCBI Taxonomy" id="13706"/>
    <lineage>
        <taxon>Eukaryota</taxon>
        <taxon>Fungi</taxon>
        <taxon>Fungi incertae sedis</taxon>
        <taxon>Mucoromycota</taxon>
        <taxon>Mucoromycotina</taxon>
        <taxon>Mucoromycetes</taxon>
        <taxon>Mucorales</taxon>
        <taxon>Syncephalastraceae</taxon>
        <taxon>Syncephalastrum</taxon>
    </lineage>
</organism>
<keyword evidence="1" id="KW-1133">Transmembrane helix</keyword>
<keyword evidence="1" id="KW-0812">Transmembrane</keyword>
<evidence type="ECO:0000256" key="1">
    <source>
        <dbReference type="SAM" id="Phobius"/>
    </source>
</evidence>
<dbReference type="EMBL" id="MCGN01000005">
    <property type="protein sequence ID" value="ORY96134.1"/>
    <property type="molecule type" value="Genomic_DNA"/>
</dbReference>
<dbReference type="InParanoid" id="A0A1X2HBG3"/>
<dbReference type="Proteomes" id="UP000242180">
    <property type="component" value="Unassembled WGS sequence"/>
</dbReference>